<proteinExistence type="predicted"/>
<protein>
    <recommendedName>
        <fullName evidence="3">DUF951 domain-containing protein</fullName>
    </recommendedName>
</protein>
<evidence type="ECO:0000313" key="1">
    <source>
        <dbReference type="EMBL" id="EDR48243.1"/>
    </source>
</evidence>
<dbReference type="Proteomes" id="UP000005359">
    <property type="component" value="Unassembled WGS sequence"/>
</dbReference>
<dbReference type="STRING" id="411461.DORFOR_00368"/>
<reference evidence="1 2" key="1">
    <citation type="submission" date="2007-10" db="EMBL/GenBank/DDBJ databases">
        <title>Draft genome sequence of Dorea formicigenerans(ATCC 27755).</title>
        <authorList>
            <person name="Sudarsanam P."/>
            <person name="Ley R."/>
            <person name="Guruge J."/>
            <person name="Turnbaugh P.J."/>
            <person name="Mahowald M."/>
            <person name="Liep D."/>
            <person name="Gordon J."/>
        </authorList>
    </citation>
    <scope>NUCLEOTIDE SEQUENCE [LARGE SCALE GENOMIC DNA]</scope>
    <source>
        <strain evidence="1 2">ATCC 27755</strain>
    </source>
</reference>
<dbReference type="PANTHER" id="PTHR38455">
    <property type="entry name" value="HYPOTHETICAL CYTOSOLIC PROTEIN"/>
    <property type="match status" value="1"/>
</dbReference>
<dbReference type="EMBL" id="AAXA02000007">
    <property type="protein sequence ID" value="EDR48243.1"/>
    <property type="molecule type" value="Genomic_DNA"/>
</dbReference>
<name>B0G296_9FIRM</name>
<dbReference type="eggNOG" id="COG4481">
    <property type="taxonomic scope" value="Bacteria"/>
</dbReference>
<organism evidence="1 2">
    <name type="scientific">Dorea formicigenerans ATCC 27755</name>
    <dbReference type="NCBI Taxonomy" id="411461"/>
    <lineage>
        <taxon>Bacteria</taxon>
        <taxon>Bacillati</taxon>
        <taxon>Bacillota</taxon>
        <taxon>Clostridia</taxon>
        <taxon>Lachnospirales</taxon>
        <taxon>Lachnospiraceae</taxon>
        <taxon>Dorea</taxon>
    </lineage>
</organism>
<dbReference type="Pfam" id="PF06107">
    <property type="entry name" value="DUF951"/>
    <property type="match status" value="1"/>
</dbReference>
<comment type="caution">
    <text evidence="1">The sequence shown here is derived from an EMBL/GenBank/DDBJ whole genome shotgun (WGS) entry which is preliminary data.</text>
</comment>
<dbReference type="AlphaFoldDB" id="B0G296"/>
<accession>B0G296</accession>
<dbReference type="PANTHER" id="PTHR38455:SF1">
    <property type="entry name" value="DUF951 DOMAIN-CONTAINING PROTEIN"/>
    <property type="match status" value="1"/>
</dbReference>
<evidence type="ECO:0008006" key="3">
    <source>
        <dbReference type="Google" id="ProtNLM"/>
    </source>
</evidence>
<reference evidence="1 2" key="2">
    <citation type="submission" date="2007-10" db="EMBL/GenBank/DDBJ databases">
        <authorList>
            <person name="Fulton L."/>
            <person name="Clifton S."/>
            <person name="Fulton B."/>
            <person name="Xu J."/>
            <person name="Minx P."/>
            <person name="Pepin K.H."/>
            <person name="Johnson M."/>
            <person name="Thiruvilangam P."/>
            <person name="Bhonagiri V."/>
            <person name="Nash W.E."/>
            <person name="Wang C."/>
            <person name="Mardis E.R."/>
            <person name="Wilson R.K."/>
        </authorList>
    </citation>
    <scope>NUCLEOTIDE SEQUENCE [LARGE SCALE GENOMIC DNA]</scope>
    <source>
        <strain evidence="1 2">ATCC 27755</strain>
    </source>
</reference>
<dbReference type="InterPro" id="IPR009296">
    <property type="entry name" value="DUF951"/>
</dbReference>
<sequence>MEQKIEKVEDPADYKGGDSMGYNYEVGDIVTLKKPHPCGSKEWEILRVGADFRLKCMGCGHQIMTGRKLVEKNTKDLKKKA</sequence>
<evidence type="ECO:0000313" key="2">
    <source>
        <dbReference type="Proteomes" id="UP000005359"/>
    </source>
</evidence>
<dbReference type="PaxDb" id="411461-DORFOR_00368"/>
<gene>
    <name evidence="1" type="ORF">DORFOR_00368</name>
</gene>